<reference evidence="2 3" key="1">
    <citation type="journal article" date="2013" name="Antonie Van Leeuwenhoek">
        <title>Sphingomonas ginsenosidivorax sp. nov., with the ability to transform ginsenosides.</title>
        <authorList>
            <person name="Jin X.F."/>
            <person name="Kim J.K."/>
            <person name="Liu Q.M."/>
            <person name="Kang M.S."/>
            <person name="He D."/>
            <person name="Jin F.X."/>
            <person name="Kim S.C."/>
            <person name="Im W.T."/>
        </authorList>
    </citation>
    <scope>NUCLEOTIDE SEQUENCE [LARGE SCALE GENOMIC DNA]</scope>
    <source>
        <strain evidence="2 3">KHI67</strain>
    </source>
</reference>
<evidence type="ECO:0000256" key="1">
    <source>
        <dbReference type="SAM" id="SignalP"/>
    </source>
</evidence>
<evidence type="ECO:0000313" key="2">
    <source>
        <dbReference type="EMBL" id="TXC72981.1"/>
    </source>
</evidence>
<dbReference type="InterPro" id="IPR047589">
    <property type="entry name" value="DUF11_rpt"/>
</dbReference>
<dbReference type="NCBIfam" id="TIGR01451">
    <property type="entry name" value="B_ant_repeat"/>
    <property type="match status" value="1"/>
</dbReference>
<keyword evidence="3" id="KW-1185">Reference proteome</keyword>
<keyword evidence="1" id="KW-0732">Signal</keyword>
<gene>
    <name evidence="2" type="ORF">FSB78_15920</name>
</gene>
<evidence type="ECO:0000313" key="3">
    <source>
        <dbReference type="Proteomes" id="UP000321250"/>
    </source>
</evidence>
<dbReference type="EMBL" id="VOQR01000001">
    <property type="protein sequence ID" value="TXC72981.1"/>
    <property type="molecule type" value="Genomic_DNA"/>
</dbReference>
<protein>
    <submittedName>
        <fullName evidence="2">DUF11 domain-containing protein</fullName>
    </submittedName>
</protein>
<feature type="chain" id="PRO_5022812558" evidence="1">
    <location>
        <begin position="20"/>
        <end position="353"/>
    </location>
</feature>
<comment type="caution">
    <text evidence="2">The sequence shown here is derived from an EMBL/GenBank/DDBJ whole genome shotgun (WGS) entry which is preliminary data.</text>
</comment>
<proteinExistence type="predicted"/>
<dbReference type="OrthoDB" id="5400913at2"/>
<sequence>MMLTGTAAAAAFASTGAEAQSGTTAGTVISNTATASYSVNGVNQTKTSNTATFKVDRKVNLTLVDGQPGNTQVAVGQTGAVLKYTLTNSTNGTQDFLLTPTQGILLGGDNFDVVLPKVYVDSDGDGVYDATKDKLTFVNELAADTSIVIFVVADIPADQSARLANVTLTAQVAAGGDASTTVPGVALSPSTLNDDQQVDVVFADTDTIPRDGLASATLAYEIATRDVALTVVKSSAVISDPVNGPLAPKALPGAVVQYCLIVNNATLLTPANGVNITDTIPTNTTYVPGSITVGGLPVLGACVLGTPMNDSGAAVGGSPYTASYNADTKLITATIPTLSSLQSLGVTFQVTIN</sequence>
<accession>A0A5C6ULI3</accession>
<organism evidence="2 3">
    <name type="scientific">Sphingomonas ginsenosidivorax</name>
    <dbReference type="NCBI Taxonomy" id="862135"/>
    <lineage>
        <taxon>Bacteria</taxon>
        <taxon>Pseudomonadati</taxon>
        <taxon>Pseudomonadota</taxon>
        <taxon>Alphaproteobacteria</taxon>
        <taxon>Sphingomonadales</taxon>
        <taxon>Sphingomonadaceae</taxon>
        <taxon>Sphingomonas</taxon>
    </lineage>
</organism>
<dbReference type="Proteomes" id="UP000321250">
    <property type="component" value="Unassembled WGS sequence"/>
</dbReference>
<name>A0A5C6ULI3_9SPHN</name>
<dbReference type="AlphaFoldDB" id="A0A5C6ULI3"/>
<feature type="signal peptide" evidence="1">
    <location>
        <begin position="1"/>
        <end position="19"/>
    </location>
</feature>